<dbReference type="RefSeq" id="WP_166179227.1">
    <property type="nucleotide sequence ID" value="NZ_CP045119.1"/>
</dbReference>
<keyword evidence="1" id="KW-1133">Transmembrane helix</keyword>
<feature type="transmembrane region" description="Helical" evidence="1">
    <location>
        <begin position="43"/>
        <end position="64"/>
    </location>
</feature>
<name>A0A6G8QE13_9ACTN</name>
<keyword evidence="1" id="KW-0812">Transmembrane</keyword>
<dbReference type="EMBL" id="CP045119">
    <property type="protein sequence ID" value="QIN84740.1"/>
    <property type="molecule type" value="Genomic_DNA"/>
</dbReference>
<keyword evidence="3" id="KW-1185">Reference proteome</keyword>
<evidence type="ECO:0000313" key="3">
    <source>
        <dbReference type="Proteomes" id="UP000501452"/>
    </source>
</evidence>
<organism evidence="2 3">
    <name type="scientific">Rubrobacter tropicus</name>
    <dbReference type="NCBI Taxonomy" id="2653851"/>
    <lineage>
        <taxon>Bacteria</taxon>
        <taxon>Bacillati</taxon>
        <taxon>Actinomycetota</taxon>
        <taxon>Rubrobacteria</taxon>
        <taxon>Rubrobacterales</taxon>
        <taxon>Rubrobacteraceae</taxon>
        <taxon>Rubrobacter</taxon>
    </lineage>
</organism>
<accession>A0A6G8QE13</accession>
<dbReference type="Proteomes" id="UP000501452">
    <property type="component" value="Chromosome"/>
</dbReference>
<evidence type="ECO:0000256" key="1">
    <source>
        <dbReference type="SAM" id="Phobius"/>
    </source>
</evidence>
<proteinExistence type="predicted"/>
<protein>
    <submittedName>
        <fullName evidence="2">Uncharacterized protein</fullName>
    </submittedName>
</protein>
<sequence length="70" mass="7173">MSDYLKVLLGAAGGALLALLLVGLFQNATGYGMMGGGMMGGGLFALLLWAALAALLVAAVVYVFTTLHRR</sequence>
<evidence type="ECO:0000313" key="2">
    <source>
        <dbReference type="EMBL" id="QIN84740.1"/>
    </source>
</evidence>
<gene>
    <name evidence="2" type="ORF">GBA63_20380</name>
</gene>
<dbReference type="AlphaFoldDB" id="A0A6G8QE13"/>
<dbReference type="KEGG" id="rub:GBA63_20380"/>
<keyword evidence="1" id="KW-0472">Membrane</keyword>
<reference evidence="2 3" key="1">
    <citation type="submission" date="2019-10" db="EMBL/GenBank/DDBJ databases">
        <title>Rubrobacter sp nov SCSIO 52090 isolated from a deep-sea sediment in the South China Sea.</title>
        <authorList>
            <person name="Chen R.W."/>
        </authorList>
    </citation>
    <scope>NUCLEOTIDE SEQUENCE [LARGE SCALE GENOMIC DNA]</scope>
    <source>
        <strain evidence="2 3">SCSIO 52909</strain>
    </source>
</reference>